<evidence type="ECO:0000256" key="1">
    <source>
        <dbReference type="SAM" id="SignalP"/>
    </source>
</evidence>
<feature type="signal peptide" evidence="1">
    <location>
        <begin position="1"/>
        <end position="22"/>
    </location>
</feature>
<name>A0ABZ0WRZ3_9BURK</name>
<evidence type="ECO:0000313" key="2">
    <source>
        <dbReference type="EMBL" id="WQD80005.1"/>
    </source>
</evidence>
<dbReference type="RefSeq" id="WP_157977817.1">
    <property type="nucleotide sequence ID" value="NZ_CP139965.1"/>
</dbReference>
<organism evidence="2 3">
    <name type="scientific">Paraburkholderia kururiensis</name>
    <dbReference type="NCBI Taxonomy" id="984307"/>
    <lineage>
        <taxon>Bacteria</taxon>
        <taxon>Pseudomonadati</taxon>
        <taxon>Pseudomonadota</taxon>
        <taxon>Betaproteobacteria</taxon>
        <taxon>Burkholderiales</taxon>
        <taxon>Burkholderiaceae</taxon>
        <taxon>Paraburkholderia</taxon>
    </lineage>
</organism>
<proteinExistence type="predicted"/>
<gene>
    <name evidence="2" type="ORF">U0042_10145</name>
</gene>
<sequence length="135" mass="14917">MKAALLNFLFIFMVLVSGVALSKTPSTDAYARCMARTKNDRLNCQAGCGMIVQQCYDEGVADINNQIVKLSEDIKGKSAVVCADLVENYLNEASRMEANVGKQTKNFVGWTGSELTLNFARQRLDNILLIRKSCN</sequence>
<reference evidence="2 3" key="1">
    <citation type="submission" date="2023-12" db="EMBL/GenBank/DDBJ databases">
        <title>Genome sequencing and assembly of bacterial species from a model synthetic community.</title>
        <authorList>
            <person name="Hogle S.L."/>
        </authorList>
    </citation>
    <scope>NUCLEOTIDE SEQUENCE [LARGE SCALE GENOMIC DNA]</scope>
    <source>
        <strain evidence="2 3">HAMBI 2494</strain>
    </source>
</reference>
<keyword evidence="1" id="KW-0732">Signal</keyword>
<feature type="chain" id="PRO_5045545253" description="Lysozyme inhibitor LprI N-terminal domain-containing protein" evidence="1">
    <location>
        <begin position="23"/>
        <end position="135"/>
    </location>
</feature>
<keyword evidence="3" id="KW-1185">Reference proteome</keyword>
<evidence type="ECO:0008006" key="4">
    <source>
        <dbReference type="Google" id="ProtNLM"/>
    </source>
</evidence>
<dbReference type="Proteomes" id="UP001325479">
    <property type="component" value="Chromosome"/>
</dbReference>
<dbReference type="EMBL" id="CP139965">
    <property type="protein sequence ID" value="WQD80005.1"/>
    <property type="molecule type" value="Genomic_DNA"/>
</dbReference>
<evidence type="ECO:0000313" key="3">
    <source>
        <dbReference type="Proteomes" id="UP001325479"/>
    </source>
</evidence>
<protein>
    <recommendedName>
        <fullName evidence="4">Lysozyme inhibitor LprI N-terminal domain-containing protein</fullName>
    </recommendedName>
</protein>
<accession>A0ABZ0WRZ3</accession>